<sequence length="49" mass="5094">MKTTFEIVIALATSILFTGAAVGAGILGIGVVSAGGCFWLWRKLRGPRS</sequence>
<dbReference type="RefSeq" id="WP_169491605.1">
    <property type="nucleotide sequence ID" value="NZ_JABBGM010000001.1"/>
</dbReference>
<organism evidence="2 3">
    <name type="scientific">Novosphingobium olei</name>
    <dbReference type="NCBI Taxonomy" id="2728851"/>
    <lineage>
        <taxon>Bacteria</taxon>
        <taxon>Pseudomonadati</taxon>
        <taxon>Pseudomonadota</taxon>
        <taxon>Alphaproteobacteria</taxon>
        <taxon>Sphingomonadales</taxon>
        <taxon>Sphingomonadaceae</taxon>
        <taxon>Novosphingobium</taxon>
    </lineage>
</organism>
<keyword evidence="1" id="KW-0472">Membrane</keyword>
<evidence type="ECO:0000313" key="2">
    <source>
        <dbReference type="EMBL" id="NML92352.1"/>
    </source>
</evidence>
<comment type="caution">
    <text evidence="2">The sequence shown here is derived from an EMBL/GenBank/DDBJ whole genome shotgun (WGS) entry which is preliminary data.</text>
</comment>
<evidence type="ECO:0000256" key="1">
    <source>
        <dbReference type="SAM" id="Phobius"/>
    </source>
</evidence>
<gene>
    <name evidence="2" type="ORF">HHL27_01540</name>
</gene>
<keyword evidence="1" id="KW-1133">Transmembrane helix</keyword>
<evidence type="ECO:0000313" key="3">
    <source>
        <dbReference type="Proteomes" id="UP000583556"/>
    </source>
</evidence>
<reference evidence="2 3" key="1">
    <citation type="submission" date="2020-04" db="EMBL/GenBank/DDBJ databases">
        <title>Novosphingobium sp. TW-4 isolated from soil.</title>
        <authorList>
            <person name="Dahal R.H."/>
            <person name="Chaudhary D.K."/>
        </authorList>
    </citation>
    <scope>NUCLEOTIDE SEQUENCE [LARGE SCALE GENOMIC DNA]</scope>
    <source>
        <strain evidence="2 3">TW-4</strain>
    </source>
</reference>
<dbReference type="EMBL" id="JABBGM010000001">
    <property type="protein sequence ID" value="NML92352.1"/>
    <property type="molecule type" value="Genomic_DNA"/>
</dbReference>
<keyword evidence="3" id="KW-1185">Reference proteome</keyword>
<accession>A0A7Y0BKX0</accession>
<protein>
    <submittedName>
        <fullName evidence="2">Uncharacterized protein</fullName>
    </submittedName>
</protein>
<keyword evidence="1" id="KW-0812">Transmembrane</keyword>
<name>A0A7Y0BKX0_9SPHN</name>
<dbReference type="Proteomes" id="UP000583556">
    <property type="component" value="Unassembled WGS sequence"/>
</dbReference>
<feature type="transmembrane region" description="Helical" evidence="1">
    <location>
        <begin position="15"/>
        <end position="41"/>
    </location>
</feature>
<proteinExistence type="predicted"/>
<dbReference type="AlphaFoldDB" id="A0A7Y0BKX0"/>